<evidence type="ECO:0000256" key="1">
    <source>
        <dbReference type="SAM" id="MobiDB-lite"/>
    </source>
</evidence>
<keyword evidence="3" id="KW-1185">Reference proteome</keyword>
<accession>A0A9P7ZD17</accession>
<comment type="caution">
    <text evidence="2">The sequence shown here is derived from an EMBL/GenBank/DDBJ whole genome shotgun (WGS) entry which is preliminary data.</text>
</comment>
<feature type="compositionally biased region" description="Basic and acidic residues" evidence="1">
    <location>
        <begin position="54"/>
        <end position="63"/>
    </location>
</feature>
<reference evidence="2" key="1">
    <citation type="journal article" date="2021" name="IMA Fungus">
        <title>Genomic characterization of three marine fungi, including Emericellopsis atlantica sp. nov. with signatures of a generalist lifestyle and marine biomass degradation.</title>
        <authorList>
            <person name="Hagestad O.C."/>
            <person name="Hou L."/>
            <person name="Andersen J.H."/>
            <person name="Hansen E.H."/>
            <person name="Altermark B."/>
            <person name="Li C."/>
            <person name="Kuhnert E."/>
            <person name="Cox R.J."/>
            <person name="Crous P.W."/>
            <person name="Spatafora J.W."/>
            <person name="Lail K."/>
            <person name="Amirebrahimi M."/>
            <person name="Lipzen A."/>
            <person name="Pangilinan J."/>
            <person name="Andreopoulos W."/>
            <person name="Hayes R.D."/>
            <person name="Ng V."/>
            <person name="Grigoriev I.V."/>
            <person name="Jackson S.A."/>
            <person name="Sutton T.D.S."/>
            <person name="Dobson A.D.W."/>
            <person name="Rama T."/>
        </authorList>
    </citation>
    <scope>NUCLEOTIDE SEQUENCE</scope>
    <source>
        <strain evidence="2">TS7</strain>
    </source>
</reference>
<dbReference type="EMBL" id="MU251301">
    <property type="protein sequence ID" value="KAG9249577.1"/>
    <property type="molecule type" value="Genomic_DNA"/>
</dbReference>
<protein>
    <submittedName>
        <fullName evidence="2">Uncharacterized protein</fullName>
    </submittedName>
</protein>
<organism evidence="2 3">
    <name type="scientific">Emericellopsis atlantica</name>
    <dbReference type="NCBI Taxonomy" id="2614577"/>
    <lineage>
        <taxon>Eukaryota</taxon>
        <taxon>Fungi</taxon>
        <taxon>Dikarya</taxon>
        <taxon>Ascomycota</taxon>
        <taxon>Pezizomycotina</taxon>
        <taxon>Sordariomycetes</taxon>
        <taxon>Hypocreomycetidae</taxon>
        <taxon>Hypocreales</taxon>
        <taxon>Bionectriaceae</taxon>
        <taxon>Emericellopsis</taxon>
    </lineage>
</organism>
<dbReference type="RefSeq" id="XP_046113501.1">
    <property type="nucleotide sequence ID" value="XM_046264379.1"/>
</dbReference>
<dbReference type="GeneID" id="70295282"/>
<evidence type="ECO:0000313" key="3">
    <source>
        <dbReference type="Proteomes" id="UP000887229"/>
    </source>
</evidence>
<feature type="compositionally biased region" description="Polar residues" evidence="1">
    <location>
        <begin position="20"/>
        <end position="32"/>
    </location>
</feature>
<name>A0A9P7ZD17_9HYPO</name>
<dbReference type="AlphaFoldDB" id="A0A9P7ZD17"/>
<evidence type="ECO:0000313" key="2">
    <source>
        <dbReference type="EMBL" id="KAG9249577.1"/>
    </source>
</evidence>
<feature type="compositionally biased region" description="Low complexity" evidence="1">
    <location>
        <begin position="41"/>
        <end position="51"/>
    </location>
</feature>
<proteinExistence type="predicted"/>
<sequence length="362" mass="40648">MAPAKKKPIKEEDKEVTDMNPATSSTPVSDYSLSDAEDGGESSTESDSSQGRSKRGETEEIPRDFSGVRQETPALNPSEGWPTKRLLYLSSRRTVLLQVGPDGMPQTFGLQRSPKSEGTTEWLALEENRKLPIDPKNVKILAVATSMAFNGNPDPLSSLKFVSPYTCGASRHQVVLVLAQWDDGNRTYKNWVSRSALRKVCREPLDQTETTKYNDTAAKIESKARPTADQTKTLASLGSLEKALEFQREMGTSNWGIDTHIYIVKYWQDKAFYKAFGIDYPEFDHPALWMRGKVADIREPYENYERKKTQEMLDSYTKPSVQPPKPQELTTTSIASNNIEALLLKIMERLDLQAKATLPETS</sequence>
<dbReference type="Proteomes" id="UP000887229">
    <property type="component" value="Unassembled WGS sequence"/>
</dbReference>
<gene>
    <name evidence="2" type="ORF">F5Z01DRAFT_668890</name>
</gene>
<feature type="region of interest" description="Disordered" evidence="1">
    <location>
        <begin position="1"/>
        <end position="81"/>
    </location>
</feature>